<dbReference type="Pfam" id="PF07638">
    <property type="entry name" value="Sigma70_ECF"/>
    <property type="match status" value="1"/>
</dbReference>
<evidence type="ECO:0000313" key="5">
    <source>
        <dbReference type="EMBL" id="MBA8888688.1"/>
    </source>
</evidence>
<proteinExistence type="predicted"/>
<evidence type="ECO:0000256" key="1">
    <source>
        <dbReference type="ARBA" id="ARBA00023015"/>
    </source>
</evidence>
<dbReference type="GO" id="GO:0016987">
    <property type="term" value="F:sigma factor activity"/>
    <property type="evidence" value="ECO:0007669"/>
    <property type="project" value="UniProtKB-KW"/>
</dbReference>
<dbReference type="PANTHER" id="PTHR43133">
    <property type="entry name" value="RNA POLYMERASE ECF-TYPE SIGMA FACTO"/>
    <property type="match status" value="1"/>
</dbReference>
<dbReference type="InterPro" id="IPR011517">
    <property type="entry name" value="RNA_pol_sigma70_ECF-like"/>
</dbReference>
<evidence type="ECO:0000313" key="6">
    <source>
        <dbReference type="Proteomes" id="UP000550401"/>
    </source>
</evidence>
<dbReference type="RefSeq" id="WP_182531721.1">
    <property type="nucleotide sequence ID" value="NZ_JACGXL010000004.1"/>
</dbReference>
<dbReference type="NCBIfam" id="TIGR02999">
    <property type="entry name" value="Sig-70_X6"/>
    <property type="match status" value="1"/>
</dbReference>
<evidence type="ECO:0000259" key="4">
    <source>
        <dbReference type="Pfam" id="PF07638"/>
    </source>
</evidence>
<dbReference type="NCBIfam" id="TIGR02937">
    <property type="entry name" value="sigma70-ECF"/>
    <property type="match status" value="1"/>
</dbReference>
<dbReference type="Gene3D" id="1.10.10.10">
    <property type="entry name" value="Winged helix-like DNA-binding domain superfamily/Winged helix DNA-binding domain"/>
    <property type="match status" value="1"/>
</dbReference>
<dbReference type="InterPro" id="IPR053812">
    <property type="entry name" value="HTH_Sigma70_ECF-like"/>
</dbReference>
<dbReference type="SUPFAM" id="SSF88659">
    <property type="entry name" value="Sigma3 and sigma4 domains of RNA polymerase sigma factors"/>
    <property type="match status" value="1"/>
</dbReference>
<keyword evidence="3" id="KW-0804">Transcription</keyword>
<dbReference type="GO" id="GO:0006352">
    <property type="term" value="P:DNA-templated transcription initiation"/>
    <property type="evidence" value="ECO:0007669"/>
    <property type="project" value="InterPro"/>
</dbReference>
<dbReference type="PANTHER" id="PTHR43133:SF39">
    <property type="entry name" value="SIMILAR TO RNA POLYMERASE SIGMA-E FACTOR"/>
    <property type="match status" value="1"/>
</dbReference>
<dbReference type="InterPro" id="IPR039425">
    <property type="entry name" value="RNA_pol_sigma-70-like"/>
</dbReference>
<sequence length="189" mass="21010">MSEQSIQPFEDGGFDGPVAEAAVDESFRSVYAALRQLARRELRRGSNTLHTTELVHEAYVKMSRTEGLSFASDGKFFRYAAMAMRHILLDRAMRRARIKAGGGSVHVDLEDAEHAGVGRSPALALHLDAALRELEKVDPRAAQVVELHYFAGVSLLKVSEIVGMNRRTIDRDWAFARAFLESRIPDDLG</sequence>
<dbReference type="InterPro" id="IPR014284">
    <property type="entry name" value="RNA_pol_sigma-70_dom"/>
</dbReference>
<dbReference type="InterPro" id="IPR013324">
    <property type="entry name" value="RNA_pol_sigma_r3/r4-like"/>
</dbReference>
<keyword evidence="2" id="KW-0731">Sigma factor</keyword>
<name>A0A839F582_9GAMM</name>
<feature type="domain" description="RNA polymerase sigma-70 ECF-like HTH" evidence="4">
    <location>
        <begin position="20"/>
        <end position="183"/>
    </location>
</feature>
<organism evidence="5 6">
    <name type="scientific">Dokdonella fugitiva</name>
    <dbReference type="NCBI Taxonomy" id="328517"/>
    <lineage>
        <taxon>Bacteria</taxon>
        <taxon>Pseudomonadati</taxon>
        <taxon>Pseudomonadota</taxon>
        <taxon>Gammaproteobacteria</taxon>
        <taxon>Lysobacterales</taxon>
        <taxon>Rhodanobacteraceae</taxon>
        <taxon>Dokdonella</taxon>
    </lineage>
</organism>
<dbReference type="Proteomes" id="UP000550401">
    <property type="component" value="Unassembled WGS sequence"/>
</dbReference>
<gene>
    <name evidence="5" type="ORF">FHW12_002921</name>
</gene>
<keyword evidence="6" id="KW-1185">Reference proteome</keyword>
<evidence type="ECO:0000256" key="2">
    <source>
        <dbReference type="ARBA" id="ARBA00023082"/>
    </source>
</evidence>
<protein>
    <submittedName>
        <fullName evidence="5">RNA polymerase sigma factor (TIGR02999 family)</fullName>
    </submittedName>
</protein>
<comment type="caution">
    <text evidence="5">The sequence shown here is derived from an EMBL/GenBank/DDBJ whole genome shotgun (WGS) entry which is preliminary data.</text>
</comment>
<dbReference type="EMBL" id="JACGXL010000004">
    <property type="protein sequence ID" value="MBA8888688.1"/>
    <property type="molecule type" value="Genomic_DNA"/>
</dbReference>
<dbReference type="AlphaFoldDB" id="A0A839F582"/>
<dbReference type="InterPro" id="IPR036388">
    <property type="entry name" value="WH-like_DNA-bd_sf"/>
</dbReference>
<evidence type="ECO:0000256" key="3">
    <source>
        <dbReference type="ARBA" id="ARBA00023163"/>
    </source>
</evidence>
<keyword evidence="1" id="KW-0805">Transcription regulation</keyword>
<reference evidence="5 6" key="1">
    <citation type="submission" date="2020-07" db="EMBL/GenBank/DDBJ databases">
        <title>Genomic Encyclopedia of Type Strains, Phase IV (KMG-V): Genome sequencing to study the core and pangenomes of soil and plant-associated prokaryotes.</title>
        <authorList>
            <person name="Whitman W."/>
        </authorList>
    </citation>
    <scope>NUCLEOTIDE SEQUENCE [LARGE SCALE GENOMIC DNA]</scope>
    <source>
        <strain evidence="5 6">RH2WT43</strain>
    </source>
</reference>
<accession>A0A839F582</accession>